<keyword evidence="2" id="KW-1185">Reference proteome</keyword>
<sequence length="195" mass="21913">MDISRYRRYLTSTRHLVGCGGALVGLVIAITGVAGALWPLAVAGLYVVGVLLGPPDRRPRPESIGPRELREQLRALPRNRLPDRARRRVDVIAAIVDGLLEREDALTADPENWFAVDRAVRQDLPTTVDSYLELRHWYHGRRHLPGVDRDIGAELMSQLESIEATLTRVAEDVYGGPARWMVEHGRRLAERAEEE</sequence>
<name>A0A8J4DNI4_9ACTN</name>
<proteinExistence type="predicted"/>
<dbReference type="RefSeq" id="WP_203898033.1">
    <property type="nucleotide sequence ID" value="NZ_BOPF01000004.1"/>
</dbReference>
<dbReference type="Proteomes" id="UP000619260">
    <property type="component" value="Unassembled WGS sequence"/>
</dbReference>
<comment type="caution">
    <text evidence="1">The sequence shown here is derived from an EMBL/GenBank/DDBJ whole genome shotgun (WGS) entry which is preliminary data.</text>
</comment>
<protein>
    <submittedName>
        <fullName evidence="1">Uncharacterized protein</fullName>
    </submittedName>
</protein>
<dbReference type="AlphaFoldDB" id="A0A8J4DNI4"/>
<gene>
    <name evidence="1" type="ORF">Val02_13400</name>
</gene>
<reference evidence="1" key="1">
    <citation type="submission" date="2021-01" db="EMBL/GenBank/DDBJ databases">
        <title>Whole genome shotgun sequence of Virgisporangium aliadipatigenens NBRC 105644.</title>
        <authorList>
            <person name="Komaki H."/>
            <person name="Tamura T."/>
        </authorList>
    </citation>
    <scope>NUCLEOTIDE SEQUENCE</scope>
    <source>
        <strain evidence="1">NBRC 105644</strain>
    </source>
</reference>
<organism evidence="1 2">
    <name type="scientific">Virgisporangium aliadipatigenens</name>
    <dbReference type="NCBI Taxonomy" id="741659"/>
    <lineage>
        <taxon>Bacteria</taxon>
        <taxon>Bacillati</taxon>
        <taxon>Actinomycetota</taxon>
        <taxon>Actinomycetes</taxon>
        <taxon>Micromonosporales</taxon>
        <taxon>Micromonosporaceae</taxon>
        <taxon>Virgisporangium</taxon>
    </lineage>
</organism>
<dbReference type="EMBL" id="BOPF01000004">
    <property type="protein sequence ID" value="GIJ44454.1"/>
    <property type="molecule type" value="Genomic_DNA"/>
</dbReference>
<accession>A0A8J4DNI4</accession>
<evidence type="ECO:0000313" key="1">
    <source>
        <dbReference type="EMBL" id="GIJ44454.1"/>
    </source>
</evidence>
<evidence type="ECO:0000313" key="2">
    <source>
        <dbReference type="Proteomes" id="UP000619260"/>
    </source>
</evidence>